<keyword evidence="3" id="KW-0472">Membrane</keyword>
<evidence type="ECO:0000256" key="1">
    <source>
        <dbReference type="ARBA" id="ARBA00022741"/>
    </source>
</evidence>
<evidence type="ECO:0000313" key="5">
    <source>
        <dbReference type="EMBL" id="CAI9780156.1"/>
    </source>
</evidence>
<reference evidence="5" key="1">
    <citation type="submission" date="2023-05" db="EMBL/GenBank/DDBJ databases">
        <authorList>
            <person name="Huff M."/>
        </authorList>
    </citation>
    <scope>NUCLEOTIDE SEQUENCE</scope>
</reference>
<accession>A0AAD2A5M4</accession>
<evidence type="ECO:0000256" key="2">
    <source>
        <dbReference type="ARBA" id="ARBA00022840"/>
    </source>
</evidence>
<dbReference type="GO" id="GO:0005634">
    <property type="term" value="C:nucleus"/>
    <property type="evidence" value="ECO:0007669"/>
    <property type="project" value="TreeGrafter"/>
</dbReference>
<keyword evidence="1" id="KW-0547">Nucleotide-binding</keyword>
<dbReference type="PROSITE" id="PS50051">
    <property type="entry name" value="MCM_2"/>
    <property type="match status" value="1"/>
</dbReference>
<evidence type="ECO:0000313" key="6">
    <source>
        <dbReference type="Proteomes" id="UP000834106"/>
    </source>
</evidence>
<dbReference type="AlphaFoldDB" id="A0AAD2A5M4"/>
<dbReference type="InterPro" id="IPR027417">
    <property type="entry name" value="P-loop_NTPase"/>
</dbReference>
<evidence type="ECO:0000256" key="3">
    <source>
        <dbReference type="SAM" id="Phobius"/>
    </source>
</evidence>
<feature type="transmembrane region" description="Helical" evidence="3">
    <location>
        <begin position="20"/>
        <end position="46"/>
    </location>
</feature>
<dbReference type="Pfam" id="PF00493">
    <property type="entry name" value="MCM"/>
    <property type="match status" value="1"/>
</dbReference>
<dbReference type="GO" id="GO:0003697">
    <property type="term" value="F:single-stranded DNA binding"/>
    <property type="evidence" value="ECO:0007669"/>
    <property type="project" value="TreeGrafter"/>
</dbReference>
<protein>
    <recommendedName>
        <fullName evidence="4">MCM C-terminal AAA(+) ATPase domain-containing protein</fullName>
    </recommendedName>
</protein>
<sequence>MAWRLIVMHIMGTRIASVLYVHASTVLLLHVHLIVHKVAGITLALFGGVRKHSMDQNKVPVRGDIHVIVVGDPGLGKSQLLQAAASVSPRGIYVCGNATTNAGLTVAVVKDPMTSDYAFEAVEHKITRASNDFGIGADRVIFALPGINGTDYTMIIFNSYGSEPEVYPFMKSRLKSKVGV</sequence>
<proteinExistence type="predicted"/>
<evidence type="ECO:0000259" key="4">
    <source>
        <dbReference type="PROSITE" id="PS50051"/>
    </source>
</evidence>
<feature type="domain" description="MCM C-terminal AAA(+) ATPase" evidence="4">
    <location>
        <begin position="19"/>
        <end position="121"/>
    </location>
</feature>
<name>A0AAD2A5M4_9LAMI</name>
<dbReference type="GO" id="GO:0005524">
    <property type="term" value="F:ATP binding"/>
    <property type="evidence" value="ECO:0007669"/>
    <property type="project" value="UniProtKB-KW"/>
</dbReference>
<dbReference type="InterPro" id="IPR031327">
    <property type="entry name" value="MCM"/>
</dbReference>
<dbReference type="InterPro" id="IPR001208">
    <property type="entry name" value="MCM_dom"/>
</dbReference>
<dbReference type="SUPFAM" id="SSF52540">
    <property type="entry name" value="P-loop containing nucleoside triphosphate hydrolases"/>
    <property type="match status" value="1"/>
</dbReference>
<dbReference type="PANTHER" id="PTHR11630">
    <property type="entry name" value="DNA REPLICATION LICENSING FACTOR MCM FAMILY MEMBER"/>
    <property type="match status" value="1"/>
</dbReference>
<gene>
    <name evidence="5" type="ORF">FPE_LOCUS27586</name>
</gene>
<dbReference type="Proteomes" id="UP000834106">
    <property type="component" value="Chromosome 17"/>
</dbReference>
<dbReference type="Gene3D" id="3.40.50.300">
    <property type="entry name" value="P-loop containing nucleotide triphosphate hydrolases"/>
    <property type="match status" value="1"/>
</dbReference>
<keyword evidence="6" id="KW-1185">Reference proteome</keyword>
<keyword evidence="3" id="KW-0812">Transmembrane</keyword>
<organism evidence="5 6">
    <name type="scientific">Fraxinus pennsylvanica</name>
    <dbReference type="NCBI Taxonomy" id="56036"/>
    <lineage>
        <taxon>Eukaryota</taxon>
        <taxon>Viridiplantae</taxon>
        <taxon>Streptophyta</taxon>
        <taxon>Embryophyta</taxon>
        <taxon>Tracheophyta</taxon>
        <taxon>Spermatophyta</taxon>
        <taxon>Magnoliopsida</taxon>
        <taxon>eudicotyledons</taxon>
        <taxon>Gunneridae</taxon>
        <taxon>Pentapetalae</taxon>
        <taxon>asterids</taxon>
        <taxon>lamiids</taxon>
        <taxon>Lamiales</taxon>
        <taxon>Oleaceae</taxon>
        <taxon>Oleeae</taxon>
        <taxon>Fraxinus</taxon>
    </lineage>
</organism>
<dbReference type="EMBL" id="OU503052">
    <property type="protein sequence ID" value="CAI9780156.1"/>
    <property type="molecule type" value="Genomic_DNA"/>
</dbReference>
<keyword evidence="3" id="KW-1133">Transmembrane helix</keyword>
<dbReference type="GO" id="GO:0042555">
    <property type="term" value="C:MCM complex"/>
    <property type="evidence" value="ECO:0007669"/>
    <property type="project" value="TreeGrafter"/>
</dbReference>
<keyword evidence="2" id="KW-0067">ATP-binding</keyword>
<dbReference type="PANTHER" id="PTHR11630:SF47">
    <property type="entry name" value="DNA HELICASE MCM8"/>
    <property type="match status" value="1"/>
</dbReference>
<dbReference type="GO" id="GO:0017116">
    <property type="term" value="F:single-stranded DNA helicase activity"/>
    <property type="evidence" value="ECO:0007669"/>
    <property type="project" value="TreeGrafter"/>
</dbReference>